<dbReference type="Pfam" id="PF02042">
    <property type="entry name" value="RWP-RK"/>
    <property type="match status" value="1"/>
</dbReference>
<dbReference type="InterPro" id="IPR003035">
    <property type="entry name" value="RWP-RK_dom"/>
</dbReference>
<keyword evidence="1" id="KW-0805">Transcription regulation</keyword>
<keyword evidence="2" id="KW-0238">DNA-binding</keyword>
<feature type="region of interest" description="Disordered" evidence="5">
    <location>
        <begin position="1"/>
        <end position="22"/>
    </location>
</feature>
<reference evidence="8" key="3">
    <citation type="submission" date="2016-03" db="UniProtKB">
        <authorList>
            <consortium name="EnsemblProtists"/>
        </authorList>
    </citation>
    <scope>IDENTIFICATION</scope>
</reference>
<evidence type="ECO:0000313" key="7">
    <source>
        <dbReference type="EMBL" id="EKX38080.1"/>
    </source>
</evidence>
<evidence type="ECO:0000259" key="6">
    <source>
        <dbReference type="PROSITE" id="PS51519"/>
    </source>
</evidence>
<dbReference type="Proteomes" id="UP000011087">
    <property type="component" value="Unassembled WGS sequence"/>
</dbReference>
<dbReference type="PROSITE" id="PS51519">
    <property type="entry name" value="RWP_RK"/>
    <property type="match status" value="1"/>
</dbReference>
<evidence type="ECO:0000256" key="4">
    <source>
        <dbReference type="ARBA" id="ARBA00023242"/>
    </source>
</evidence>
<sequence>MCSSYCAPDQTPRAPESSSSDINMQDLNSKIATSERSVVLPRKKGHSSHLPRPVSLDMDSLSRLMDLRQSDAADILGISLTALKCACRRIGLKRWPRSKQTRSDYSVDALTKLQAQSPTNLSVPSHSHSRWICEEEQCGVSPSSNKLEGVEERFTGYQDELFDEAIEHVQGRYTYCGIL</sequence>
<feature type="domain" description="RWP-RK" evidence="6">
    <location>
        <begin position="35"/>
        <end position="123"/>
    </location>
</feature>
<keyword evidence="4" id="KW-0539">Nucleus</keyword>
<protein>
    <recommendedName>
        <fullName evidence="6">RWP-RK domain-containing protein</fullName>
    </recommendedName>
</protein>
<gene>
    <name evidence="7" type="ORF">GUITHDRAFT_115842</name>
</gene>
<dbReference type="HOGENOM" id="CLU_092984_4_1_1"/>
<accession>L1IQH6</accession>
<dbReference type="GO" id="GO:0003677">
    <property type="term" value="F:DNA binding"/>
    <property type="evidence" value="ECO:0007669"/>
    <property type="project" value="UniProtKB-KW"/>
</dbReference>
<evidence type="ECO:0000256" key="2">
    <source>
        <dbReference type="ARBA" id="ARBA00023125"/>
    </source>
</evidence>
<evidence type="ECO:0000256" key="1">
    <source>
        <dbReference type="ARBA" id="ARBA00023015"/>
    </source>
</evidence>
<reference evidence="7 9" key="1">
    <citation type="journal article" date="2012" name="Nature">
        <title>Algal genomes reveal evolutionary mosaicism and the fate of nucleomorphs.</title>
        <authorList>
            <consortium name="DOE Joint Genome Institute"/>
            <person name="Curtis B.A."/>
            <person name="Tanifuji G."/>
            <person name="Burki F."/>
            <person name="Gruber A."/>
            <person name="Irimia M."/>
            <person name="Maruyama S."/>
            <person name="Arias M.C."/>
            <person name="Ball S.G."/>
            <person name="Gile G.H."/>
            <person name="Hirakawa Y."/>
            <person name="Hopkins J.F."/>
            <person name="Kuo A."/>
            <person name="Rensing S.A."/>
            <person name="Schmutz J."/>
            <person name="Symeonidi A."/>
            <person name="Elias M."/>
            <person name="Eveleigh R.J."/>
            <person name="Herman E.K."/>
            <person name="Klute M.J."/>
            <person name="Nakayama T."/>
            <person name="Obornik M."/>
            <person name="Reyes-Prieto A."/>
            <person name="Armbrust E.V."/>
            <person name="Aves S.J."/>
            <person name="Beiko R.G."/>
            <person name="Coutinho P."/>
            <person name="Dacks J.B."/>
            <person name="Durnford D.G."/>
            <person name="Fast N.M."/>
            <person name="Green B.R."/>
            <person name="Grisdale C.J."/>
            <person name="Hempel F."/>
            <person name="Henrissat B."/>
            <person name="Hoppner M.P."/>
            <person name="Ishida K."/>
            <person name="Kim E."/>
            <person name="Koreny L."/>
            <person name="Kroth P.G."/>
            <person name="Liu Y."/>
            <person name="Malik S.B."/>
            <person name="Maier U.G."/>
            <person name="McRose D."/>
            <person name="Mock T."/>
            <person name="Neilson J.A."/>
            <person name="Onodera N.T."/>
            <person name="Poole A.M."/>
            <person name="Pritham E.J."/>
            <person name="Richards T.A."/>
            <person name="Rocap G."/>
            <person name="Roy S.W."/>
            <person name="Sarai C."/>
            <person name="Schaack S."/>
            <person name="Shirato S."/>
            <person name="Slamovits C.H."/>
            <person name="Spencer D.F."/>
            <person name="Suzuki S."/>
            <person name="Worden A.Z."/>
            <person name="Zauner S."/>
            <person name="Barry K."/>
            <person name="Bell C."/>
            <person name="Bharti A.K."/>
            <person name="Crow J.A."/>
            <person name="Grimwood J."/>
            <person name="Kramer R."/>
            <person name="Lindquist E."/>
            <person name="Lucas S."/>
            <person name="Salamov A."/>
            <person name="McFadden G.I."/>
            <person name="Lane C.E."/>
            <person name="Keeling P.J."/>
            <person name="Gray M.W."/>
            <person name="Grigoriev I.V."/>
            <person name="Archibald J.M."/>
        </authorList>
    </citation>
    <scope>NUCLEOTIDE SEQUENCE</scope>
    <source>
        <strain evidence="7 9">CCMP2712</strain>
    </source>
</reference>
<dbReference type="RefSeq" id="XP_005825060.1">
    <property type="nucleotide sequence ID" value="XM_005825003.1"/>
</dbReference>
<evidence type="ECO:0000256" key="5">
    <source>
        <dbReference type="SAM" id="MobiDB-lite"/>
    </source>
</evidence>
<organism evidence="7">
    <name type="scientific">Guillardia theta (strain CCMP2712)</name>
    <name type="common">Cryptophyte</name>
    <dbReference type="NCBI Taxonomy" id="905079"/>
    <lineage>
        <taxon>Eukaryota</taxon>
        <taxon>Cryptophyceae</taxon>
        <taxon>Pyrenomonadales</taxon>
        <taxon>Geminigeraceae</taxon>
        <taxon>Guillardia</taxon>
    </lineage>
</organism>
<evidence type="ECO:0000313" key="9">
    <source>
        <dbReference type="Proteomes" id="UP000011087"/>
    </source>
</evidence>
<keyword evidence="3" id="KW-0804">Transcription</keyword>
<evidence type="ECO:0000256" key="3">
    <source>
        <dbReference type="ARBA" id="ARBA00023163"/>
    </source>
</evidence>
<name>L1IQH6_GUITC</name>
<dbReference type="AlphaFoldDB" id="L1IQH6"/>
<dbReference type="EMBL" id="JH993052">
    <property type="protein sequence ID" value="EKX38080.1"/>
    <property type="molecule type" value="Genomic_DNA"/>
</dbReference>
<evidence type="ECO:0000313" key="8">
    <source>
        <dbReference type="EnsemblProtists" id="EKX38080"/>
    </source>
</evidence>
<dbReference type="PaxDb" id="55529-EKX38080"/>
<proteinExistence type="predicted"/>
<reference evidence="9" key="2">
    <citation type="submission" date="2012-11" db="EMBL/GenBank/DDBJ databases">
        <authorList>
            <person name="Kuo A."/>
            <person name="Curtis B.A."/>
            <person name="Tanifuji G."/>
            <person name="Burki F."/>
            <person name="Gruber A."/>
            <person name="Irimia M."/>
            <person name="Maruyama S."/>
            <person name="Arias M.C."/>
            <person name="Ball S.G."/>
            <person name="Gile G.H."/>
            <person name="Hirakawa Y."/>
            <person name="Hopkins J.F."/>
            <person name="Rensing S.A."/>
            <person name="Schmutz J."/>
            <person name="Symeonidi A."/>
            <person name="Elias M."/>
            <person name="Eveleigh R.J."/>
            <person name="Herman E.K."/>
            <person name="Klute M.J."/>
            <person name="Nakayama T."/>
            <person name="Obornik M."/>
            <person name="Reyes-Prieto A."/>
            <person name="Armbrust E.V."/>
            <person name="Aves S.J."/>
            <person name="Beiko R.G."/>
            <person name="Coutinho P."/>
            <person name="Dacks J.B."/>
            <person name="Durnford D.G."/>
            <person name="Fast N.M."/>
            <person name="Green B.R."/>
            <person name="Grisdale C."/>
            <person name="Hempe F."/>
            <person name="Henrissat B."/>
            <person name="Hoppner M.P."/>
            <person name="Ishida K.-I."/>
            <person name="Kim E."/>
            <person name="Koreny L."/>
            <person name="Kroth P.G."/>
            <person name="Liu Y."/>
            <person name="Malik S.-B."/>
            <person name="Maier U.G."/>
            <person name="McRose D."/>
            <person name="Mock T."/>
            <person name="Neilson J.A."/>
            <person name="Onodera N.T."/>
            <person name="Poole A.M."/>
            <person name="Pritham E.J."/>
            <person name="Richards T.A."/>
            <person name="Rocap G."/>
            <person name="Roy S.W."/>
            <person name="Sarai C."/>
            <person name="Schaack S."/>
            <person name="Shirato S."/>
            <person name="Slamovits C.H."/>
            <person name="Spencer D.F."/>
            <person name="Suzuki S."/>
            <person name="Worden A.Z."/>
            <person name="Zauner S."/>
            <person name="Barry K."/>
            <person name="Bell C."/>
            <person name="Bharti A.K."/>
            <person name="Crow J.A."/>
            <person name="Grimwood J."/>
            <person name="Kramer R."/>
            <person name="Lindquist E."/>
            <person name="Lucas S."/>
            <person name="Salamov A."/>
            <person name="McFadden G.I."/>
            <person name="Lane C.E."/>
            <person name="Keeling P.J."/>
            <person name="Gray M.W."/>
            <person name="Grigoriev I.V."/>
            <person name="Archibald J.M."/>
        </authorList>
    </citation>
    <scope>NUCLEOTIDE SEQUENCE</scope>
    <source>
        <strain evidence="9">CCMP2712</strain>
    </source>
</reference>
<dbReference type="EnsemblProtists" id="EKX38080">
    <property type="protein sequence ID" value="EKX38080"/>
    <property type="gene ID" value="GUITHDRAFT_115842"/>
</dbReference>
<dbReference type="GeneID" id="17294752"/>
<dbReference type="KEGG" id="gtt:GUITHDRAFT_115842"/>
<keyword evidence="9" id="KW-1185">Reference proteome</keyword>